<dbReference type="InterPro" id="IPR001810">
    <property type="entry name" value="F-box_dom"/>
</dbReference>
<dbReference type="Proteomes" id="UP000719766">
    <property type="component" value="Unassembled WGS sequence"/>
</dbReference>
<dbReference type="CDD" id="cd22150">
    <property type="entry name" value="F-box_CeFBXA-like"/>
    <property type="match status" value="1"/>
</dbReference>
<evidence type="ECO:0000313" key="3">
    <source>
        <dbReference type="Proteomes" id="UP000719766"/>
    </source>
</evidence>
<evidence type="ECO:0000313" key="2">
    <source>
        <dbReference type="EMBL" id="KAG1790407.1"/>
    </source>
</evidence>
<dbReference type="OrthoDB" id="3256413at2759"/>
<dbReference type="Gene3D" id="1.20.1280.50">
    <property type="match status" value="1"/>
</dbReference>
<dbReference type="AlphaFoldDB" id="A0A9P7AIY0"/>
<sequence length="522" mass="59263">MNQVHNITIQFMDVPAELLLHILGHLDVYDLVRARKVCSDIRQLIDSSSELQYLIDVRYFNAIPPSLPGCDIAVATRRQLLQKSETAWQRAEYSQRNSTTMSYSPDNYRWSCGILGIPAKSLEQLKFVQPSLSDGDTHTIDLRQRICKIDSTAFEGYSFSPTQDLVVILSRATRGESHAYDVTFRSLSEDKPHPDAASPLVKALHNQIHPQLFDSPYTQTMIFGDYYGLFCKYAHKVDGELVDFLQIWNWKSKEASQCLQIFDVDYGTTNFSFLTNGRFLVASATELMLFSLETIDSVNAIRLVAKFSFPALRDPFIFHYITFSPIPFHASTHNQLIAINMCMSAPTTTKSPYFTFYIERDTLLELESTYISRYGEASQDSPSLPWSAWGSKHTRFFENANSSCTHRIFGFRSADLIGDLVSRDGVLQSRPLRIRDFNPHRVTDFKAGNITTSHQRLVEGESPNSTLFLDPLGPGLPYIETISQEKFLANDMTVEANRITLLSLKGSSMYNVSQSIEMLDFE</sequence>
<name>A0A9P7AIY0_9AGAM</name>
<keyword evidence="3" id="KW-1185">Reference proteome</keyword>
<gene>
    <name evidence="2" type="ORF">HD556DRAFT_1446136</name>
</gene>
<dbReference type="GeneID" id="64600801"/>
<dbReference type="SUPFAM" id="SSF81383">
    <property type="entry name" value="F-box domain"/>
    <property type="match status" value="1"/>
</dbReference>
<dbReference type="SMART" id="SM00256">
    <property type="entry name" value="FBOX"/>
    <property type="match status" value="1"/>
</dbReference>
<dbReference type="EMBL" id="JABBWE010000050">
    <property type="protein sequence ID" value="KAG1790407.1"/>
    <property type="molecule type" value="Genomic_DNA"/>
</dbReference>
<evidence type="ECO:0000259" key="1">
    <source>
        <dbReference type="PROSITE" id="PS50181"/>
    </source>
</evidence>
<dbReference type="InterPro" id="IPR036047">
    <property type="entry name" value="F-box-like_dom_sf"/>
</dbReference>
<comment type="caution">
    <text evidence="2">The sequence shown here is derived from an EMBL/GenBank/DDBJ whole genome shotgun (WGS) entry which is preliminary data.</text>
</comment>
<accession>A0A9P7AIY0</accession>
<organism evidence="2 3">
    <name type="scientific">Suillus plorans</name>
    <dbReference type="NCBI Taxonomy" id="116603"/>
    <lineage>
        <taxon>Eukaryota</taxon>
        <taxon>Fungi</taxon>
        <taxon>Dikarya</taxon>
        <taxon>Basidiomycota</taxon>
        <taxon>Agaricomycotina</taxon>
        <taxon>Agaricomycetes</taxon>
        <taxon>Agaricomycetidae</taxon>
        <taxon>Boletales</taxon>
        <taxon>Suillineae</taxon>
        <taxon>Suillaceae</taxon>
        <taxon>Suillus</taxon>
    </lineage>
</organism>
<proteinExistence type="predicted"/>
<protein>
    <recommendedName>
        <fullName evidence="1">F-box domain-containing protein</fullName>
    </recommendedName>
</protein>
<reference evidence="2" key="1">
    <citation type="journal article" date="2020" name="New Phytol.">
        <title>Comparative genomics reveals dynamic genome evolution in host specialist ectomycorrhizal fungi.</title>
        <authorList>
            <person name="Lofgren L.A."/>
            <person name="Nguyen N.H."/>
            <person name="Vilgalys R."/>
            <person name="Ruytinx J."/>
            <person name="Liao H.L."/>
            <person name="Branco S."/>
            <person name="Kuo A."/>
            <person name="LaButti K."/>
            <person name="Lipzen A."/>
            <person name="Andreopoulos W."/>
            <person name="Pangilinan J."/>
            <person name="Riley R."/>
            <person name="Hundley H."/>
            <person name="Na H."/>
            <person name="Barry K."/>
            <person name="Grigoriev I.V."/>
            <person name="Stajich J.E."/>
            <person name="Kennedy P.G."/>
        </authorList>
    </citation>
    <scope>NUCLEOTIDE SEQUENCE</scope>
    <source>
        <strain evidence="2">S12</strain>
    </source>
</reference>
<feature type="domain" description="F-box" evidence="1">
    <location>
        <begin position="8"/>
        <end position="54"/>
    </location>
</feature>
<dbReference type="Pfam" id="PF00646">
    <property type="entry name" value="F-box"/>
    <property type="match status" value="1"/>
</dbReference>
<dbReference type="RefSeq" id="XP_041157375.1">
    <property type="nucleotide sequence ID" value="XM_041307037.1"/>
</dbReference>
<dbReference type="PROSITE" id="PS50181">
    <property type="entry name" value="FBOX"/>
    <property type="match status" value="1"/>
</dbReference>